<dbReference type="AlphaFoldDB" id="A0AAW0CKB0"/>
<feature type="transmembrane region" description="Helical" evidence="6">
    <location>
        <begin position="55"/>
        <end position="73"/>
    </location>
</feature>
<feature type="transmembrane region" description="Helical" evidence="6">
    <location>
        <begin position="280"/>
        <end position="300"/>
    </location>
</feature>
<dbReference type="GO" id="GO:0022857">
    <property type="term" value="F:transmembrane transporter activity"/>
    <property type="evidence" value="ECO:0007669"/>
    <property type="project" value="InterPro"/>
</dbReference>
<dbReference type="PANTHER" id="PTHR42718">
    <property type="entry name" value="MAJOR FACILITATOR SUPERFAMILY MULTIDRUG TRANSPORTER MFSC"/>
    <property type="match status" value="1"/>
</dbReference>
<feature type="transmembrane region" description="Helical" evidence="6">
    <location>
        <begin position="345"/>
        <end position="364"/>
    </location>
</feature>
<evidence type="ECO:0000313" key="9">
    <source>
        <dbReference type="Proteomes" id="UP001362999"/>
    </source>
</evidence>
<evidence type="ECO:0000256" key="5">
    <source>
        <dbReference type="SAM" id="MobiDB-lite"/>
    </source>
</evidence>
<comment type="subcellular location">
    <subcellularLocation>
        <location evidence="1">Membrane</location>
        <topology evidence="1">Multi-pass membrane protein</topology>
    </subcellularLocation>
</comment>
<feature type="transmembrane region" description="Helical" evidence="6">
    <location>
        <begin position="140"/>
        <end position="161"/>
    </location>
</feature>
<evidence type="ECO:0000256" key="2">
    <source>
        <dbReference type="ARBA" id="ARBA00022692"/>
    </source>
</evidence>
<feature type="transmembrane region" description="Helical" evidence="6">
    <location>
        <begin position="12"/>
        <end position="35"/>
    </location>
</feature>
<evidence type="ECO:0000256" key="4">
    <source>
        <dbReference type="ARBA" id="ARBA00023136"/>
    </source>
</evidence>
<organism evidence="8 9">
    <name type="scientific">Favolaschia claudopus</name>
    <dbReference type="NCBI Taxonomy" id="2862362"/>
    <lineage>
        <taxon>Eukaryota</taxon>
        <taxon>Fungi</taxon>
        <taxon>Dikarya</taxon>
        <taxon>Basidiomycota</taxon>
        <taxon>Agaricomycotina</taxon>
        <taxon>Agaricomycetes</taxon>
        <taxon>Agaricomycetidae</taxon>
        <taxon>Agaricales</taxon>
        <taxon>Marasmiineae</taxon>
        <taxon>Mycenaceae</taxon>
        <taxon>Favolaschia</taxon>
    </lineage>
</organism>
<evidence type="ECO:0000256" key="1">
    <source>
        <dbReference type="ARBA" id="ARBA00004141"/>
    </source>
</evidence>
<protein>
    <submittedName>
        <fullName evidence="8">MFS general substrate transporter</fullName>
    </submittedName>
</protein>
<comment type="caution">
    <text evidence="8">The sequence shown here is derived from an EMBL/GenBank/DDBJ whole genome shotgun (WGS) entry which is preliminary data.</text>
</comment>
<feature type="transmembrane region" description="Helical" evidence="6">
    <location>
        <begin position="458"/>
        <end position="478"/>
    </location>
</feature>
<dbReference type="InterPro" id="IPR036259">
    <property type="entry name" value="MFS_trans_sf"/>
</dbReference>
<keyword evidence="4 6" id="KW-0472">Membrane</keyword>
<dbReference type="Gene3D" id="1.20.1250.20">
    <property type="entry name" value="MFS general substrate transporter like domains"/>
    <property type="match status" value="1"/>
</dbReference>
<dbReference type="PANTHER" id="PTHR42718:SF10">
    <property type="entry name" value="TRANSPORTER, PUTATIVE (AFU_ORTHOLOGUE AFUA_8G06760)-RELATED"/>
    <property type="match status" value="1"/>
</dbReference>
<feature type="transmembrane region" description="Helical" evidence="6">
    <location>
        <begin position="80"/>
        <end position="99"/>
    </location>
</feature>
<gene>
    <name evidence="8" type="ORF">R3P38DRAFT_2900444</name>
</gene>
<evidence type="ECO:0000256" key="3">
    <source>
        <dbReference type="ARBA" id="ARBA00022989"/>
    </source>
</evidence>
<keyword evidence="3 6" id="KW-1133">Transmembrane helix</keyword>
<dbReference type="SUPFAM" id="SSF103473">
    <property type="entry name" value="MFS general substrate transporter"/>
    <property type="match status" value="1"/>
</dbReference>
<name>A0AAW0CKB0_9AGAR</name>
<dbReference type="PROSITE" id="PS50850">
    <property type="entry name" value="MFS"/>
    <property type="match status" value="1"/>
</dbReference>
<dbReference type="EMBL" id="JAWWNJ010000016">
    <property type="protein sequence ID" value="KAK7039568.1"/>
    <property type="molecule type" value="Genomic_DNA"/>
</dbReference>
<sequence length="518" mass="55096">MASESDSLRLSELLLIGSVSGVTTLNVFLSGALTVALPTIGKDLGFKQSELQWPVNVYALSYGCLLLFFGRLGDIVGGRFMFLAGSIWFSIWSLATAFAPSSGAFIGFVAAMGIGAAANTPSAIGLLSTCFPPGTKRNKAYGVLGAGQPLGFILGLVLGGILTQSKATWRAVFYMQSGLGVLFVVLGFLFLVKQSPAKRYNKGLDWGGTILSTAGIGMLSYSLADSTTAKKGWSTPQIPSLFSASAVVLTAFIFYERRREARGQSVILPIQIWRQPGTQMSAIIACQFLVWWSFNVLSYFSTLYYQQVIRINPLQTAVRFSPMTIGGFLVNIITGYLMSRVRGQTLVFVGLIGSMIAPLIFAVMNVHASYWGSTFLVMLLVSGGDVFYPVGNLHLSSVFDEDSQSMAGGLFNVASRLGTSLGLAVTSSIATATSEKYSRAHPSLAADSPEVLMVGYRAAGWTCFAAAVIAFGITIFGLKGMGVPGARSEQESDIHLPERANADKQAGPVEAVPPENAS</sequence>
<dbReference type="GO" id="GO:0016020">
    <property type="term" value="C:membrane"/>
    <property type="evidence" value="ECO:0007669"/>
    <property type="project" value="UniProtKB-SubCell"/>
</dbReference>
<keyword evidence="2 6" id="KW-0812">Transmembrane</keyword>
<feature type="domain" description="Major facilitator superfamily (MFS) profile" evidence="7">
    <location>
        <begin position="10"/>
        <end position="482"/>
    </location>
</feature>
<keyword evidence="9" id="KW-1185">Reference proteome</keyword>
<evidence type="ECO:0000256" key="6">
    <source>
        <dbReference type="SAM" id="Phobius"/>
    </source>
</evidence>
<dbReference type="InterPro" id="IPR011701">
    <property type="entry name" value="MFS"/>
</dbReference>
<evidence type="ECO:0000259" key="7">
    <source>
        <dbReference type="PROSITE" id="PS50850"/>
    </source>
</evidence>
<feature type="transmembrane region" description="Helical" evidence="6">
    <location>
        <begin position="236"/>
        <end position="255"/>
    </location>
</feature>
<accession>A0AAW0CKB0</accession>
<feature type="transmembrane region" description="Helical" evidence="6">
    <location>
        <begin position="320"/>
        <end position="338"/>
    </location>
</feature>
<feature type="compositionally biased region" description="Basic and acidic residues" evidence="5">
    <location>
        <begin position="488"/>
        <end position="502"/>
    </location>
</feature>
<proteinExistence type="predicted"/>
<feature type="transmembrane region" description="Helical" evidence="6">
    <location>
        <begin position="204"/>
        <end position="224"/>
    </location>
</feature>
<dbReference type="InterPro" id="IPR020846">
    <property type="entry name" value="MFS_dom"/>
</dbReference>
<reference evidence="8 9" key="1">
    <citation type="journal article" date="2024" name="J Genomics">
        <title>Draft genome sequencing and assembly of Favolaschia claudopus CIRM-BRFM 2984 isolated from oak limbs.</title>
        <authorList>
            <person name="Navarro D."/>
            <person name="Drula E."/>
            <person name="Chaduli D."/>
            <person name="Cazenave R."/>
            <person name="Ahrendt S."/>
            <person name="Wang J."/>
            <person name="Lipzen A."/>
            <person name="Daum C."/>
            <person name="Barry K."/>
            <person name="Grigoriev I.V."/>
            <person name="Favel A."/>
            <person name="Rosso M.N."/>
            <person name="Martin F."/>
        </authorList>
    </citation>
    <scope>NUCLEOTIDE SEQUENCE [LARGE SCALE GENOMIC DNA]</scope>
    <source>
        <strain evidence="8 9">CIRM-BRFM 2984</strain>
    </source>
</reference>
<evidence type="ECO:0000313" key="8">
    <source>
        <dbReference type="EMBL" id="KAK7039568.1"/>
    </source>
</evidence>
<feature type="transmembrane region" description="Helical" evidence="6">
    <location>
        <begin position="105"/>
        <end position="128"/>
    </location>
</feature>
<feature type="transmembrane region" description="Helical" evidence="6">
    <location>
        <begin position="173"/>
        <end position="192"/>
    </location>
</feature>
<dbReference type="Proteomes" id="UP001362999">
    <property type="component" value="Unassembled WGS sequence"/>
</dbReference>
<dbReference type="Gene3D" id="1.20.1720.10">
    <property type="entry name" value="Multidrug resistance protein D"/>
    <property type="match status" value="1"/>
</dbReference>
<feature type="region of interest" description="Disordered" evidence="5">
    <location>
        <begin position="487"/>
        <end position="518"/>
    </location>
</feature>
<dbReference type="Pfam" id="PF07690">
    <property type="entry name" value="MFS_1"/>
    <property type="match status" value="1"/>
</dbReference>